<feature type="domain" description="Phage shock protein PspC N-terminal" evidence="2">
    <location>
        <begin position="15"/>
        <end position="59"/>
    </location>
</feature>
<dbReference type="Proteomes" id="UP000727456">
    <property type="component" value="Unassembled WGS sequence"/>
</dbReference>
<dbReference type="RefSeq" id="WP_167072358.1">
    <property type="nucleotide sequence ID" value="NZ_JAAOZC010000002.1"/>
</dbReference>
<protein>
    <submittedName>
        <fullName evidence="3">Phage shock protein PspC (Stress-responsive transcriptional regulator)</fullName>
    </submittedName>
</protein>
<keyword evidence="1" id="KW-1133">Transmembrane helix</keyword>
<keyword evidence="1" id="KW-0472">Membrane</keyword>
<feature type="transmembrane region" description="Helical" evidence="1">
    <location>
        <begin position="37"/>
        <end position="60"/>
    </location>
</feature>
<proteinExistence type="predicted"/>
<gene>
    <name evidence="3" type="ORF">FHS31_001097</name>
</gene>
<name>A0ABX0TPP0_9SPHN</name>
<keyword evidence="1" id="KW-0812">Transmembrane</keyword>
<comment type="caution">
    <text evidence="3">The sequence shown here is derived from an EMBL/GenBank/DDBJ whole genome shotgun (WGS) entry which is preliminary data.</text>
</comment>
<dbReference type="Pfam" id="PF04024">
    <property type="entry name" value="PspC"/>
    <property type="match status" value="1"/>
</dbReference>
<evidence type="ECO:0000256" key="1">
    <source>
        <dbReference type="SAM" id="Phobius"/>
    </source>
</evidence>
<organism evidence="3 4">
    <name type="scientific">Sphingomonas vulcanisoli</name>
    <dbReference type="NCBI Taxonomy" id="1658060"/>
    <lineage>
        <taxon>Bacteria</taxon>
        <taxon>Pseudomonadati</taxon>
        <taxon>Pseudomonadota</taxon>
        <taxon>Alphaproteobacteria</taxon>
        <taxon>Sphingomonadales</taxon>
        <taxon>Sphingomonadaceae</taxon>
        <taxon>Sphingomonas</taxon>
    </lineage>
</organism>
<accession>A0ABX0TPP0</accession>
<dbReference type="EMBL" id="JAAOZC010000002">
    <property type="protein sequence ID" value="NIJ07501.1"/>
    <property type="molecule type" value="Genomic_DNA"/>
</dbReference>
<evidence type="ECO:0000313" key="4">
    <source>
        <dbReference type="Proteomes" id="UP000727456"/>
    </source>
</evidence>
<evidence type="ECO:0000313" key="3">
    <source>
        <dbReference type="EMBL" id="NIJ07501.1"/>
    </source>
</evidence>
<dbReference type="InterPro" id="IPR007168">
    <property type="entry name" value="Phageshock_PspC_N"/>
</dbReference>
<evidence type="ECO:0000259" key="2">
    <source>
        <dbReference type="Pfam" id="PF04024"/>
    </source>
</evidence>
<keyword evidence="4" id="KW-1185">Reference proteome</keyword>
<reference evidence="3 4" key="1">
    <citation type="submission" date="2020-03" db="EMBL/GenBank/DDBJ databases">
        <title>Genomic Encyclopedia of Type Strains, Phase III (KMG-III): the genomes of soil and plant-associated and newly described type strains.</title>
        <authorList>
            <person name="Whitman W."/>
        </authorList>
    </citation>
    <scope>NUCLEOTIDE SEQUENCE [LARGE SCALE GENOMIC DNA]</scope>
    <source>
        <strain evidence="3 4">CECT 8804</strain>
    </source>
</reference>
<sequence>MDNMTSTPATPRENLFGVCAEIGETIGVNPLWIRLGFLVSIMAVSLKLTLVAYCVAAVAFKLAKR</sequence>